<dbReference type="PANTHER" id="PTHR30143">
    <property type="entry name" value="ACID HYDRATASE"/>
    <property type="match status" value="1"/>
</dbReference>
<evidence type="ECO:0000313" key="2">
    <source>
        <dbReference type="Proteomes" id="UP000596827"/>
    </source>
</evidence>
<dbReference type="GO" id="GO:0005737">
    <property type="term" value="C:cytoplasm"/>
    <property type="evidence" value="ECO:0007669"/>
    <property type="project" value="TreeGrafter"/>
</dbReference>
<sequence length="260" mass="28349">MTPEELLRHYDDGTEWPGACGTDVHTAYERALSVREMRIARGEKPLGYKVGFTNRTIWPRYGVFAPIWGTVWDSTVTFCEGEGALSLARTAHPRIEPECVFGMARTPPARASLDDLFDSIEWIAPGFEIVQSHQAWKFVAADTVADGGLHARLLVGKRIAVREVAGGAASLEARLAAARVRLKCGNEVKDEGAGASVLDGPMHALMHFLEVLRDYPGATDLQPGDVVTTGTWTDAWPVKAGEAWTGEFDAPLARLSVRFS</sequence>
<dbReference type="Gene3D" id="3.90.850.10">
    <property type="entry name" value="Fumarylacetoacetase-like, C-terminal domain"/>
    <property type="match status" value="1"/>
</dbReference>
<gene>
    <name evidence="1" type="ORF">H8R02_06925</name>
</gene>
<organism evidence="1 2">
    <name type="scientific">Ramlibacter albus</name>
    <dbReference type="NCBI Taxonomy" id="2079448"/>
    <lineage>
        <taxon>Bacteria</taxon>
        <taxon>Pseudomonadati</taxon>
        <taxon>Pseudomonadota</taxon>
        <taxon>Betaproteobacteria</taxon>
        <taxon>Burkholderiales</taxon>
        <taxon>Comamonadaceae</taxon>
        <taxon>Ramlibacter</taxon>
    </lineage>
</organism>
<name>A0A923M7J8_9BURK</name>
<dbReference type="AlphaFoldDB" id="A0A923M7J8"/>
<dbReference type="GO" id="GO:0008684">
    <property type="term" value="F:2-oxopent-4-enoate hydratase activity"/>
    <property type="evidence" value="ECO:0007669"/>
    <property type="project" value="TreeGrafter"/>
</dbReference>
<dbReference type="EMBL" id="JACORU010000002">
    <property type="protein sequence ID" value="MBC5764174.1"/>
    <property type="molecule type" value="Genomic_DNA"/>
</dbReference>
<dbReference type="Proteomes" id="UP000596827">
    <property type="component" value="Unassembled WGS sequence"/>
</dbReference>
<comment type="caution">
    <text evidence="1">The sequence shown here is derived from an EMBL/GenBank/DDBJ whole genome shotgun (WGS) entry which is preliminary data.</text>
</comment>
<dbReference type="InterPro" id="IPR050772">
    <property type="entry name" value="Hydratase-Decarb/MhpD_sf"/>
</dbReference>
<evidence type="ECO:0000313" key="1">
    <source>
        <dbReference type="EMBL" id="MBC5764174.1"/>
    </source>
</evidence>
<dbReference type="PANTHER" id="PTHR30143:SF0">
    <property type="entry name" value="2-KETO-4-PENTENOATE HYDRATASE"/>
    <property type="match status" value="1"/>
</dbReference>
<keyword evidence="2" id="KW-1185">Reference proteome</keyword>
<protein>
    <submittedName>
        <fullName evidence="1">Hydratase</fullName>
    </submittedName>
</protein>
<dbReference type="InterPro" id="IPR036663">
    <property type="entry name" value="Fumarylacetoacetase_C_sf"/>
</dbReference>
<dbReference type="SUPFAM" id="SSF56529">
    <property type="entry name" value="FAH"/>
    <property type="match status" value="1"/>
</dbReference>
<proteinExistence type="predicted"/>
<accession>A0A923M7J8</accession>
<reference evidence="1" key="1">
    <citation type="submission" date="2020-08" db="EMBL/GenBank/DDBJ databases">
        <title>Ramlibacter sp. GTP1 16S ribosomal RNA gene genome sequencing and assembly.</title>
        <authorList>
            <person name="Kang M."/>
        </authorList>
    </citation>
    <scope>NUCLEOTIDE SEQUENCE</scope>
    <source>
        <strain evidence="1">GTP1</strain>
    </source>
</reference>
<dbReference type="RefSeq" id="WP_187080656.1">
    <property type="nucleotide sequence ID" value="NZ_JACORU010000002.1"/>
</dbReference>